<feature type="transmembrane region" description="Helical" evidence="6">
    <location>
        <begin position="325"/>
        <end position="345"/>
    </location>
</feature>
<dbReference type="PANTHER" id="PTHR43124:SF3">
    <property type="entry name" value="CHLORAMPHENICOL EFFLUX PUMP RV0191"/>
    <property type="match status" value="1"/>
</dbReference>
<dbReference type="Gene3D" id="1.20.1250.20">
    <property type="entry name" value="MFS general substrate transporter like domains"/>
    <property type="match status" value="1"/>
</dbReference>
<dbReference type="EMBL" id="VUKA01000004">
    <property type="protein sequence ID" value="KAA2213175.1"/>
    <property type="molecule type" value="Genomic_DNA"/>
</dbReference>
<feature type="transmembrane region" description="Helical" evidence="6">
    <location>
        <begin position="286"/>
        <end position="305"/>
    </location>
</feature>
<reference evidence="8 9" key="1">
    <citation type="journal article" date="2015" name="Int. J. Syst. Evol. Microbiol.">
        <title>Roseomonas oryzae sp. nov., isolated from paddy rhizosphere soil.</title>
        <authorList>
            <person name="Ramaprasad E.V."/>
            <person name="Sasikala Ch."/>
            <person name="Ramana Ch.V."/>
        </authorList>
    </citation>
    <scope>NUCLEOTIDE SEQUENCE [LARGE SCALE GENOMIC DNA]</scope>
    <source>
        <strain evidence="8 9">KCTC 42542</strain>
    </source>
</reference>
<feature type="transmembrane region" description="Helical" evidence="6">
    <location>
        <begin position="78"/>
        <end position="97"/>
    </location>
</feature>
<dbReference type="InterPro" id="IPR020846">
    <property type="entry name" value="MFS_dom"/>
</dbReference>
<feature type="transmembrane region" description="Helical" evidence="6">
    <location>
        <begin position="382"/>
        <end position="406"/>
    </location>
</feature>
<proteinExistence type="predicted"/>
<keyword evidence="9" id="KW-1185">Reference proteome</keyword>
<evidence type="ECO:0000256" key="5">
    <source>
        <dbReference type="ARBA" id="ARBA00023136"/>
    </source>
</evidence>
<dbReference type="RefSeq" id="WP_149812288.1">
    <property type="nucleotide sequence ID" value="NZ_VUKA01000004.1"/>
</dbReference>
<feature type="transmembrane region" description="Helical" evidence="6">
    <location>
        <begin position="134"/>
        <end position="157"/>
    </location>
</feature>
<keyword evidence="5 6" id="KW-0472">Membrane</keyword>
<dbReference type="AlphaFoldDB" id="A0A5B2TGQ4"/>
<evidence type="ECO:0000256" key="1">
    <source>
        <dbReference type="ARBA" id="ARBA00004651"/>
    </source>
</evidence>
<dbReference type="Proteomes" id="UP000322110">
    <property type="component" value="Unassembled WGS sequence"/>
</dbReference>
<name>A0A5B2TGQ4_9PROT</name>
<feature type="transmembrane region" description="Helical" evidence="6">
    <location>
        <begin position="50"/>
        <end position="71"/>
    </location>
</feature>
<dbReference type="InterPro" id="IPR050189">
    <property type="entry name" value="MFS_Efflux_Transporters"/>
</dbReference>
<comment type="subcellular location">
    <subcellularLocation>
        <location evidence="1">Cell membrane</location>
        <topology evidence="1">Multi-pass membrane protein</topology>
    </subcellularLocation>
</comment>
<organism evidence="8 9">
    <name type="scientific">Teichococcus oryzae</name>
    <dbReference type="NCBI Taxonomy" id="1608942"/>
    <lineage>
        <taxon>Bacteria</taxon>
        <taxon>Pseudomonadati</taxon>
        <taxon>Pseudomonadota</taxon>
        <taxon>Alphaproteobacteria</taxon>
        <taxon>Acetobacterales</taxon>
        <taxon>Roseomonadaceae</taxon>
        <taxon>Roseomonas</taxon>
    </lineage>
</organism>
<dbReference type="PROSITE" id="PS50850">
    <property type="entry name" value="MFS"/>
    <property type="match status" value="1"/>
</dbReference>
<evidence type="ECO:0000256" key="6">
    <source>
        <dbReference type="SAM" id="Phobius"/>
    </source>
</evidence>
<feature type="transmembrane region" description="Helical" evidence="6">
    <location>
        <begin position="169"/>
        <end position="187"/>
    </location>
</feature>
<evidence type="ECO:0000256" key="2">
    <source>
        <dbReference type="ARBA" id="ARBA00022475"/>
    </source>
</evidence>
<evidence type="ECO:0000313" key="9">
    <source>
        <dbReference type="Proteomes" id="UP000322110"/>
    </source>
</evidence>
<dbReference type="InterPro" id="IPR036259">
    <property type="entry name" value="MFS_trans_sf"/>
</dbReference>
<dbReference type="SUPFAM" id="SSF103473">
    <property type="entry name" value="MFS general substrate transporter"/>
    <property type="match status" value="1"/>
</dbReference>
<feature type="transmembrane region" description="Helical" evidence="6">
    <location>
        <begin position="103"/>
        <end position="122"/>
    </location>
</feature>
<accession>A0A5B2TGQ4</accession>
<keyword evidence="3 6" id="KW-0812">Transmembrane</keyword>
<dbReference type="GO" id="GO:0022857">
    <property type="term" value="F:transmembrane transporter activity"/>
    <property type="evidence" value="ECO:0007669"/>
    <property type="project" value="InterPro"/>
</dbReference>
<evidence type="ECO:0000256" key="3">
    <source>
        <dbReference type="ARBA" id="ARBA00022692"/>
    </source>
</evidence>
<dbReference type="PANTHER" id="PTHR43124">
    <property type="entry name" value="PURINE EFFLUX PUMP PBUE"/>
    <property type="match status" value="1"/>
</dbReference>
<keyword evidence="2" id="KW-1003">Cell membrane</keyword>
<dbReference type="OrthoDB" id="272777at2"/>
<feature type="transmembrane region" description="Helical" evidence="6">
    <location>
        <begin position="357"/>
        <end position="376"/>
    </location>
</feature>
<evidence type="ECO:0000256" key="4">
    <source>
        <dbReference type="ARBA" id="ARBA00022989"/>
    </source>
</evidence>
<feature type="transmembrane region" description="Helical" evidence="6">
    <location>
        <begin position="255"/>
        <end position="274"/>
    </location>
</feature>
<feature type="domain" description="Major facilitator superfamily (MFS) profile" evidence="7">
    <location>
        <begin position="13"/>
        <end position="408"/>
    </location>
</feature>
<sequence length="423" mass="43088">MNTREASAAFVAPLLALAFGHMLSNMVRTLPAIAADVLGRDLGVSAEGLASLTGAYHFAFAAGQIPLGVALDRFGVRPVSLVLLATVAIGGCIAALAGGVPGFLLAQIVLGLGCCGMLLCPMTMAAKLLSPAKFGLWSGLIQGVGNVGMLLSASPLAWLVEQQGWRAGFWVSALLAVAIALLVARLVPAPFPQPAAQPRPGFLHEALDVLRIGARPVVWPVVVLAFASFAAIIGVRGLWGGPWLMEVKGLSRIDAGAVLLLGTTALIAGPLLAGVLDRHIGRRRELLAAGHALAALFLLMLAGGGPEGWVSRLAGMAMMPPAADTALLFAFGLSISIQPLLFAMTRAAVRPEDAGKALSAVNLSFFLGGAVLQSLSGTVAGTYGVGAAIGFLAVILLFCTAAFLTLTRVSAFSRPGGPAAGAE</sequence>
<feature type="transmembrane region" description="Helical" evidence="6">
    <location>
        <begin position="217"/>
        <end position="235"/>
    </location>
</feature>
<gene>
    <name evidence="8" type="ORF">F0Q34_11100</name>
</gene>
<comment type="caution">
    <text evidence="8">The sequence shown here is derived from an EMBL/GenBank/DDBJ whole genome shotgun (WGS) entry which is preliminary data.</text>
</comment>
<evidence type="ECO:0000313" key="8">
    <source>
        <dbReference type="EMBL" id="KAA2213175.1"/>
    </source>
</evidence>
<protein>
    <submittedName>
        <fullName evidence="8">MFS transporter</fullName>
    </submittedName>
</protein>
<dbReference type="InterPro" id="IPR011701">
    <property type="entry name" value="MFS"/>
</dbReference>
<keyword evidence="4 6" id="KW-1133">Transmembrane helix</keyword>
<dbReference type="GO" id="GO:0005886">
    <property type="term" value="C:plasma membrane"/>
    <property type="evidence" value="ECO:0007669"/>
    <property type="project" value="UniProtKB-SubCell"/>
</dbReference>
<dbReference type="Pfam" id="PF07690">
    <property type="entry name" value="MFS_1"/>
    <property type="match status" value="1"/>
</dbReference>
<evidence type="ECO:0000259" key="7">
    <source>
        <dbReference type="PROSITE" id="PS50850"/>
    </source>
</evidence>